<protein>
    <recommendedName>
        <fullName evidence="5">Lipoprotein</fullName>
    </recommendedName>
</protein>
<keyword evidence="3" id="KW-1185">Reference proteome</keyword>
<proteinExistence type="predicted"/>
<dbReference type="Proteomes" id="UP001107960">
    <property type="component" value="Unassembled WGS sequence"/>
</dbReference>
<dbReference type="AlphaFoldDB" id="A0A9Q3USX9"/>
<dbReference type="PROSITE" id="PS51257">
    <property type="entry name" value="PROKAR_LIPOPROTEIN"/>
    <property type="match status" value="1"/>
</dbReference>
<gene>
    <name evidence="1" type="ORF">IEW27_22420</name>
    <name evidence="2" type="ORF">LNP80_07070</name>
</gene>
<organism evidence="2 4">
    <name type="scientific">Chryseobacterium muglaense</name>
    <dbReference type="NCBI Taxonomy" id="2893752"/>
    <lineage>
        <taxon>Bacteria</taxon>
        <taxon>Pseudomonadati</taxon>
        <taxon>Bacteroidota</taxon>
        <taxon>Flavobacteriia</taxon>
        <taxon>Flavobacteriales</taxon>
        <taxon>Weeksellaceae</taxon>
        <taxon>Chryseobacterium group</taxon>
        <taxon>Chryseobacterium</taxon>
    </lineage>
</organism>
<reference evidence="3" key="2">
    <citation type="submission" date="2023-07" db="EMBL/GenBank/DDBJ databases">
        <title>Description of novel Chryseobacterium sp. strain C-2.</title>
        <authorList>
            <person name="Saticioglu I.B."/>
        </authorList>
    </citation>
    <scope>NUCLEOTIDE SEQUENCE [LARGE SCALE GENOMIC DNA]</scope>
    <source>
        <strain evidence="3">C-2</strain>
    </source>
</reference>
<dbReference type="EMBL" id="JACXXP010000071">
    <property type="protein sequence ID" value="MBD3907330.1"/>
    <property type="molecule type" value="Genomic_DNA"/>
</dbReference>
<evidence type="ECO:0000313" key="1">
    <source>
        <dbReference type="EMBL" id="MBD3907330.1"/>
    </source>
</evidence>
<evidence type="ECO:0000313" key="3">
    <source>
        <dbReference type="Proteomes" id="UP000603715"/>
    </source>
</evidence>
<dbReference type="EMBL" id="JAJJML010000001">
    <property type="protein sequence ID" value="MCC9034022.1"/>
    <property type="molecule type" value="Genomic_DNA"/>
</dbReference>
<dbReference type="Proteomes" id="UP000603715">
    <property type="component" value="Unassembled WGS sequence"/>
</dbReference>
<accession>A0A9Q3USX9</accession>
<reference evidence="2" key="1">
    <citation type="submission" date="2021-11" db="EMBL/GenBank/DDBJ databases">
        <title>Description of novel Chryseobacterium species.</title>
        <authorList>
            <person name="Saticioglu I.B."/>
            <person name="Ay H."/>
            <person name="Altun S."/>
            <person name="Duman M."/>
        </authorList>
    </citation>
    <scope>NUCLEOTIDE SEQUENCE</scope>
    <source>
        <strain evidence="2">C-39</strain>
    </source>
</reference>
<reference evidence="1" key="3">
    <citation type="submission" date="2024-05" db="EMBL/GenBank/DDBJ databases">
        <title>Description of novel Chryseobacterium sp. strain C-2.</title>
        <authorList>
            <person name="Saticioglu I.B."/>
        </authorList>
    </citation>
    <scope>NUCLEOTIDE SEQUENCE</scope>
    <source>
        <strain evidence="1">C-2</strain>
    </source>
</reference>
<comment type="caution">
    <text evidence="2">The sequence shown here is derived from an EMBL/GenBank/DDBJ whole genome shotgun (WGS) entry which is preliminary data.</text>
</comment>
<evidence type="ECO:0000313" key="4">
    <source>
        <dbReference type="Proteomes" id="UP001107960"/>
    </source>
</evidence>
<evidence type="ECO:0008006" key="5">
    <source>
        <dbReference type="Google" id="ProtNLM"/>
    </source>
</evidence>
<name>A0A9Q3USX9_9FLAO</name>
<evidence type="ECO:0000313" key="2">
    <source>
        <dbReference type="EMBL" id="MCC9034022.1"/>
    </source>
</evidence>
<dbReference type="RefSeq" id="WP_191181668.1">
    <property type="nucleotide sequence ID" value="NZ_JACXXP010000071.1"/>
</dbReference>
<sequence>MRKVLLIVLAIILCSCQKDNFEIKILNSSVSTNDSVELELYNNTNEEYLFYFKNPKLYYNSNYKNTIIADVSTENIPAKIEISSDPLYILNEDGSLTNQDIKELEKYSKLSTKRVFRVVSPQSSIIFTVPFIDSMNIGGGKTYPILEYNKRYHLKIKMDIDTHLIDKKELENIRFK</sequence>